<accession>A0A3P5Y0N0</accession>
<keyword evidence="2" id="KW-1185">Reference proteome</keyword>
<dbReference type="AlphaFoldDB" id="A0A3P5Y0N0"/>
<protein>
    <recommendedName>
        <fullName evidence="3">Phage-related protein</fullName>
    </recommendedName>
</protein>
<evidence type="ECO:0008006" key="3">
    <source>
        <dbReference type="Google" id="ProtNLM"/>
    </source>
</evidence>
<dbReference type="EMBL" id="UXAW01000142">
    <property type="protein sequence ID" value="VDC34005.1"/>
    <property type="molecule type" value="Genomic_DNA"/>
</dbReference>
<dbReference type="OrthoDB" id="3233388at2"/>
<evidence type="ECO:0000313" key="1">
    <source>
        <dbReference type="EMBL" id="VDC34005.1"/>
    </source>
</evidence>
<proteinExistence type="predicted"/>
<dbReference type="Proteomes" id="UP000277498">
    <property type="component" value="Unassembled WGS sequence"/>
</dbReference>
<sequence>MRWTVETLEVVDAEIAALPPKLQARLLRLMEMVENVGLDRIHEPHVKHLEGKLWELRAKAAEGIARGIYVAVTGRRVVVLHVFVKKTPKTPKQALELAWERMKQVDQ</sequence>
<organism evidence="1 2">
    <name type="scientific">Pseudogemmobacter humi</name>
    <dbReference type="NCBI Taxonomy" id="2483812"/>
    <lineage>
        <taxon>Bacteria</taxon>
        <taxon>Pseudomonadati</taxon>
        <taxon>Pseudomonadota</taxon>
        <taxon>Alphaproteobacteria</taxon>
        <taxon>Rhodobacterales</taxon>
        <taxon>Paracoccaceae</taxon>
        <taxon>Pseudogemmobacter</taxon>
    </lineage>
</organism>
<name>A0A3P5Y0N0_9RHOB</name>
<dbReference type="Pfam" id="PF05973">
    <property type="entry name" value="Gp49"/>
    <property type="match status" value="1"/>
</dbReference>
<gene>
    <name evidence="1" type="ORF">XINFAN_04203</name>
</gene>
<reference evidence="1 2" key="1">
    <citation type="submission" date="2018-11" db="EMBL/GenBank/DDBJ databases">
        <authorList>
            <person name="Criscuolo A."/>
        </authorList>
    </citation>
    <scope>NUCLEOTIDE SEQUENCE [LARGE SCALE GENOMIC DNA]</scope>
    <source>
        <strain evidence="1">ACIP111625</strain>
    </source>
</reference>
<evidence type="ECO:0000313" key="2">
    <source>
        <dbReference type="Proteomes" id="UP000277498"/>
    </source>
</evidence>
<dbReference type="InterPro" id="IPR009241">
    <property type="entry name" value="HigB-like"/>
</dbReference>